<evidence type="ECO:0000313" key="11">
    <source>
        <dbReference type="Proteomes" id="UP001259982"/>
    </source>
</evidence>
<evidence type="ECO:0000256" key="4">
    <source>
        <dbReference type="ARBA" id="ARBA00038560"/>
    </source>
</evidence>
<dbReference type="EMBL" id="JAVRHY010000005">
    <property type="protein sequence ID" value="MDT0618228.1"/>
    <property type="molecule type" value="Genomic_DNA"/>
</dbReference>
<dbReference type="NCBIfam" id="NF009280">
    <property type="entry name" value="PRK12640.1"/>
    <property type="match status" value="1"/>
</dbReference>
<dbReference type="RefSeq" id="WP_311658313.1">
    <property type="nucleotide sequence ID" value="NZ_JAVRHY010000005.1"/>
</dbReference>
<dbReference type="PANTHER" id="PTHR30435">
    <property type="entry name" value="FLAGELLAR PROTEIN"/>
    <property type="match status" value="1"/>
</dbReference>
<dbReference type="Pfam" id="PF22692">
    <property type="entry name" value="LlgE_F_G_D1"/>
    <property type="match status" value="1"/>
</dbReference>
<dbReference type="InterPro" id="IPR001444">
    <property type="entry name" value="Flag_bb_rod_N"/>
</dbReference>
<keyword evidence="11" id="KW-1185">Reference proteome</keyword>
<dbReference type="InterPro" id="IPR037925">
    <property type="entry name" value="FlgE/F/G-like"/>
</dbReference>
<protein>
    <recommendedName>
        <fullName evidence="5 6">Flagellar basal-body rod protein FlgF</fullName>
    </recommendedName>
</protein>
<dbReference type="PANTHER" id="PTHR30435:SF18">
    <property type="entry name" value="FLAGELLAR BASAL-BODY ROD PROTEIN FLGF"/>
    <property type="match status" value="1"/>
</dbReference>
<dbReference type="Pfam" id="PF00460">
    <property type="entry name" value="Flg_bb_rod"/>
    <property type="match status" value="1"/>
</dbReference>
<evidence type="ECO:0000256" key="1">
    <source>
        <dbReference type="ARBA" id="ARBA00004117"/>
    </source>
</evidence>
<comment type="similarity">
    <text evidence="2 6">Belongs to the flagella basal body rod proteins family.</text>
</comment>
<organism evidence="10 11">
    <name type="scientific">Spectribacter acetivorans</name>
    <dbReference type="NCBI Taxonomy" id="3075603"/>
    <lineage>
        <taxon>Bacteria</taxon>
        <taxon>Pseudomonadati</taxon>
        <taxon>Pseudomonadota</taxon>
        <taxon>Gammaproteobacteria</taxon>
        <taxon>Salinisphaerales</taxon>
        <taxon>Salinisphaeraceae</taxon>
        <taxon>Spectribacter</taxon>
    </lineage>
</organism>
<feature type="domain" description="Flagellar basal body rod protein N-terminal" evidence="7">
    <location>
        <begin position="7"/>
        <end position="35"/>
    </location>
</feature>
<comment type="caution">
    <text evidence="10">The sequence shown here is derived from an EMBL/GenBank/DDBJ whole genome shotgun (WGS) entry which is preliminary data.</text>
</comment>
<feature type="domain" description="Flagellar basal-body/hook protein C-terminal" evidence="8">
    <location>
        <begin position="198"/>
        <end position="242"/>
    </location>
</feature>
<name>A0ABU3B7S8_9GAMM</name>
<comment type="subcellular location">
    <subcellularLocation>
        <location evidence="1 6">Bacterial flagellum basal body</location>
    </subcellularLocation>
</comment>
<keyword evidence="10" id="KW-0282">Flagellum</keyword>
<comment type="subunit">
    <text evidence="4 6">The basal body constitutes a major portion of the flagellar organelle and consists of five rings (E,L,P,S, and M) mounted on a central rod. The rod consists of about 26 subunits of FlgG in the distal portion, and FlgB, FlgC and FlgF are thought to build up the proximal portion of the rod with about 6 subunits each.</text>
</comment>
<keyword evidence="10" id="KW-0966">Cell projection</keyword>
<evidence type="ECO:0000259" key="8">
    <source>
        <dbReference type="Pfam" id="PF06429"/>
    </source>
</evidence>
<keyword evidence="10" id="KW-0969">Cilium</keyword>
<dbReference type="InterPro" id="IPR010930">
    <property type="entry name" value="Flg_bb/hook_C_dom"/>
</dbReference>
<sequence>MDRALFIAMTGASQTRQALGVTTNNLANVSTAGFRAELAAAGSAPVAGAGWATRVNAAGSAGGFDARSGGVVNTGRALDIALRGDGWLAVQADDGTVGYTRAGNLQVNALGQLATAAGHPVLGDGGPVAVPPHDDLAIGDDGTVSIVPTGAGPDTRAAVARLQVIEAGPETLMRGADGLFRLREGEAALPMAGDSVIPGALEQSNVNATEALVSMIEQSRKFEMQVRMMRTLENNAEAGARLLRQT</sequence>
<evidence type="ECO:0000313" key="10">
    <source>
        <dbReference type="EMBL" id="MDT0618228.1"/>
    </source>
</evidence>
<evidence type="ECO:0000256" key="3">
    <source>
        <dbReference type="ARBA" id="ARBA00023143"/>
    </source>
</evidence>
<dbReference type="PROSITE" id="PS00588">
    <property type="entry name" value="FLAGELLA_BB_ROD"/>
    <property type="match status" value="1"/>
</dbReference>
<dbReference type="SUPFAM" id="SSF117143">
    <property type="entry name" value="Flagellar hook protein flgE"/>
    <property type="match status" value="1"/>
</dbReference>
<evidence type="ECO:0000256" key="5">
    <source>
        <dbReference type="ARBA" id="ARBA00040228"/>
    </source>
</evidence>
<dbReference type="InterPro" id="IPR020013">
    <property type="entry name" value="Flagellar_FlgE/F/G"/>
</dbReference>
<evidence type="ECO:0000259" key="7">
    <source>
        <dbReference type="Pfam" id="PF00460"/>
    </source>
</evidence>
<dbReference type="InterPro" id="IPR053967">
    <property type="entry name" value="LlgE_F_G-like_D1"/>
</dbReference>
<evidence type="ECO:0000256" key="6">
    <source>
        <dbReference type="RuleBase" id="RU362116"/>
    </source>
</evidence>
<dbReference type="Pfam" id="PF06429">
    <property type="entry name" value="Flg_bbr_C"/>
    <property type="match status" value="1"/>
</dbReference>
<proteinExistence type="inferred from homology"/>
<dbReference type="Proteomes" id="UP001259982">
    <property type="component" value="Unassembled WGS sequence"/>
</dbReference>
<keyword evidence="3 6" id="KW-0975">Bacterial flagellum</keyword>
<dbReference type="NCBIfam" id="TIGR03506">
    <property type="entry name" value="FlgEFG_subfam"/>
    <property type="match status" value="1"/>
</dbReference>
<reference evidence="10 11" key="1">
    <citation type="submission" date="2023-09" db="EMBL/GenBank/DDBJ databases">
        <authorList>
            <person name="Rey-Velasco X."/>
        </authorList>
    </citation>
    <scope>NUCLEOTIDE SEQUENCE [LARGE SCALE GENOMIC DNA]</scope>
    <source>
        <strain evidence="10 11">P385</strain>
    </source>
</reference>
<gene>
    <name evidence="10" type="ORF">RM531_07055</name>
</gene>
<evidence type="ECO:0000256" key="2">
    <source>
        <dbReference type="ARBA" id="ARBA00009677"/>
    </source>
</evidence>
<accession>A0ABU3B7S8</accession>
<feature type="domain" description="Flagellar hook protein FlgE/F/G-like D1" evidence="9">
    <location>
        <begin position="81"/>
        <end position="145"/>
    </location>
</feature>
<evidence type="ECO:0000259" key="9">
    <source>
        <dbReference type="Pfam" id="PF22692"/>
    </source>
</evidence>
<dbReference type="InterPro" id="IPR019776">
    <property type="entry name" value="Flagellar_basal_body_rod_CS"/>
</dbReference>